<feature type="transmembrane region" description="Helical" evidence="1">
    <location>
        <begin position="62"/>
        <end position="82"/>
    </location>
</feature>
<sequence length="103" mass="11785">MSNTPKPTTLTPCQPPRVHLLIHQLNREAKWAICLTLIYMTGWVIFSYFVPNKTGILGFPLWFELSCIFLPLIFILMSMAVLKVVYKDIELDADLTSNKGENL</sequence>
<dbReference type="Pfam" id="PF06196">
    <property type="entry name" value="DUF997"/>
    <property type="match status" value="1"/>
</dbReference>
<dbReference type="InterPro" id="IPR010398">
    <property type="entry name" value="DUF997"/>
</dbReference>
<evidence type="ECO:0000313" key="2">
    <source>
        <dbReference type="EMBL" id="QPT43951.1"/>
    </source>
</evidence>
<organism evidence="2 3">
    <name type="scientific">Moraxella nonliquefaciens</name>
    <dbReference type="NCBI Taxonomy" id="478"/>
    <lineage>
        <taxon>Bacteria</taxon>
        <taxon>Pseudomonadati</taxon>
        <taxon>Pseudomonadota</taxon>
        <taxon>Gammaproteobacteria</taxon>
        <taxon>Moraxellales</taxon>
        <taxon>Moraxellaceae</taxon>
        <taxon>Moraxella</taxon>
    </lineage>
</organism>
<dbReference type="RefSeq" id="WP_082995518.1">
    <property type="nucleotide sequence ID" value="NZ_CP065728.1"/>
</dbReference>
<dbReference type="Proteomes" id="UP000594834">
    <property type="component" value="Chromosome"/>
</dbReference>
<reference evidence="2 3" key="1">
    <citation type="submission" date="2020-12" db="EMBL/GenBank/DDBJ databases">
        <title>FDA dAtabase for Regulatory Grade micrObial Sequences (FDA-ARGOS): Supporting development and validation of Infectious Disease Dx tests.</title>
        <authorList>
            <person name="Sproer C."/>
            <person name="Gronow S."/>
            <person name="Severitt S."/>
            <person name="Schroder I."/>
            <person name="Tallon L."/>
            <person name="Sadzewicz L."/>
            <person name="Zhao X."/>
            <person name="Boylan J."/>
            <person name="Ott S."/>
            <person name="Bowen H."/>
            <person name="Vavikolanu K."/>
            <person name="Mehta A."/>
            <person name="Aluvathingal J."/>
            <person name="Nadendla S."/>
            <person name="Lowell S."/>
            <person name="Myers T."/>
            <person name="Yan Y."/>
            <person name="Sichtig H."/>
        </authorList>
    </citation>
    <scope>NUCLEOTIDE SEQUENCE [LARGE SCALE GENOMIC DNA]</scope>
    <source>
        <strain evidence="2 3">FDAARGOS_869</strain>
    </source>
</reference>
<keyword evidence="3" id="KW-1185">Reference proteome</keyword>
<dbReference type="EMBL" id="CP065728">
    <property type="protein sequence ID" value="QPT43951.1"/>
    <property type="molecule type" value="Genomic_DNA"/>
</dbReference>
<keyword evidence="1" id="KW-1133">Transmembrane helix</keyword>
<accession>A0A7T3BXX3</accession>
<gene>
    <name evidence="2" type="ORF">I6G26_07680</name>
</gene>
<dbReference type="PANTHER" id="PTHR39174">
    <property type="entry name" value="INNER MEMBRANE PROTEIN-RELATED"/>
    <property type="match status" value="1"/>
</dbReference>
<proteinExistence type="predicted"/>
<protein>
    <submittedName>
        <fullName evidence="2">YhdT family protein</fullName>
    </submittedName>
</protein>
<dbReference type="PANTHER" id="PTHR39174:SF1">
    <property type="entry name" value="INNER MEMBRANE PROTEIN"/>
    <property type="match status" value="1"/>
</dbReference>
<name>A0A7T3BXX3_MORNO</name>
<keyword evidence="1" id="KW-0472">Membrane</keyword>
<evidence type="ECO:0000313" key="3">
    <source>
        <dbReference type="Proteomes" id="UP000594834"/>
    </source>
</evidence>
<keyword evidence="1" id="KW-0812">Transmembrane</keyword>
<evidence type="ECO:0000256" key="1">
    <source>
        <dbReference type="SAM" id="Phobius"/>
    </source>
</evidence>
<feature type="transmembrane region" description="Helical" evidence="1">
    <location>
        <begin position="31"/>
        <end position="50"/>
    </location>
</feature>